<dbReference type="Gene3D" id="3.60.10.10">
    <property type="entry name" value="Endonuclease/exonuclease/phosphatase"/>
    <property type="match status" value="1"/>
</dbReference>
<reference evidence="2" key="1">
    <citation type="submission" date="2023-05" db="EMBL/GenBank/DDBJ databases">
        <title>Genome and transcriptome analyses reveal genes involved in the formation of fine ridges on petal epidermal cells in Hibiscus trionum.</title>
        <authorList>
            <person name="Koshimizu S."/>
            <person name="Masuda S."/>
            <person name="Ishii T."/>
            <person name="Shirasu K."/>
            <person name="Hoshino A."/>
            <person name="Arita M."/>
        </authorList>
    </citation>
    <scope>NUCLEOTIDE SEQUENCE</scope>
    <source>
        <strain evidence="2">Hamamatsu line</strain>
    </source>
</reference>
<keyword evidence="3" id="KW-1185">Reference proteome</keyword>
<dbReference type="InterPro" id="IPR005135">
    <property type="entry name" value="Endo/exonuclease/phosphatase"/>
</dbReference>
<accession>A0A9W7HU04</accession>
<evidence type="ECO:0000313" key="3">
    <source>
        <dbReference type="Proteomes" id="UP001165190"/>
    </source>
</evidence>
<comment type="caution">
    <text evidence="2">The sequence shown here is derived from an EMBL/GenBank/DDBJ whole genome shotgun (WGS) entry which is preliminary data.</text>
</comment>
<dbReference type="AlphaFoldDB" id="A0A9W7HU04"/>
<sequence>MNRCLLLSWNIRGLGKFEKKATVRNLVKKTRAKILFLQESKLQEVNGKIAGQLFGKHSSFNYCFSSSIGSAGGIITSWDPDFFEIENRLIDRNYIILIGKLVKENIRCCLVNVYASNDDSHRLQMFHALKNNLFDFNLPVILGGDFNVVSSTEERSEGSVNKVAIRNFNSFIEELAVIDLPLHGSRFTWSNYRDNPSFSRLDRFLLSTEFLRVWLDILQSAFPKGISDHNPICLAILNTCWGPRPFKWFNHLADDNEYVEQIIEAYNMASREGIEKMLKKCKLVSKAWVQSKSGNSIQEMEKRCAEIEEIIVKGNYDQ</sequence>
<gene>
    <name evidence="2" type="ORF">HRI_002006400</name>
</gene>
<organism evidence="2 3">
    <name type="scientific">Hibiscus trionum</name>
    <name type="common">Flower of an hour</name>
    <dbReference type="NCBI Taxonomy" id="183268"/>
    <lineage>
        <taxon>Eukaryota</taxon>
        <taxon>Viridiplantae</taxon>
        <taxon>Streptophyta</taxon>
        <taxon>Embryophyta</taxon>
        <taxon>Tracheophyta</taxon>
        <taxon>Spermatophyta</taxon>
        <taxon>Magnoliopsida</taxon>
        <taxon>eudicotyledons</taxon>
        <taxon>Gunneridae</taxon>
        <taxon>Pentapetalae</taxon>
        <taxon>rosids</taxon>
        <taxon>malvids</taxon>
        <taxon>Malvales</taxon>
        <taxon>Malvaceae</taxon>
        <taxon>Malvoideae</taxon>
        <taxon>Hibiscus</taxon>
    </lineage>
</organism>
<proteinExistence type="predicted"/>
<evidence type="ECO:0000313" key="2">
    <source>
        <dbReference type="EMBL" id="GMI83371.1"/>
    </source>
</evidence>
<dbReference type="Proteomes" id="UP001165190">
    <property type="component" value="Unassembled WGS sequence"/>
</dbReference>
<dbReference type="GO" id="GO:0003824">
    <property type="term" value="F:catalytic activity"/>
    <property type="evidence" value="ECO:0007669"/>
    <property type="project" value="InterPro"/>
</dbReference>
<dbReference type="SUPFAM" id="SSF56219">
    <property type="entry name" value="DNase I-like"/>
    <property type="match status" value="1"/>
</dbReference>
<dbReference type="InterPro" id="IPR036691">
    <property type="entry name" value="Endo/exonu/phosph_ase_sf"/>
</dbReference>
<dbReference type="Pfam" id="PF03372">
    <property type="entry name" value="Exo_endo_phos"/>
    <property type="match status" value="1"/>
</dbReference>
<dbReference type="PANTHER" id="PTHR33710">
    <property type="entry name" value="BNAC02G09200D PROTEIN"/>
    <property type="match status" value="1"/>
</dbReference>
<feature type="domain" description="Endonuclease/exonuclease/phosphatase" evidence="1">
    <location>
        <begin position="7"/>
        <end position="229"/>
    </location>
</feature>
<name>A0A9W7HU04_HIBTR</name>
<protein>
    <recommendedName>
        <fullName evidence="1">Endonuclease/exonuclease/phosphatase domain-containing protein</fullName>
    </recommendedName>
</protein>
<dbReference type="OrthoDB" id="1113909at2759"/>
<dbReference type="PANTHER" id="PTHR33710:SF64">
    <property type="entry name" value="ENDONUCLEASE_EXONUCLEASE_PHOSPHATASE DOMAIN-CONTAINING PROTEIN"/>
    <property type="match status" value="1"/>
</dbReference>
<dbReference type="EMBL" id="BSYR01000019">
    <property type="protein sequence ID" value="GMI83371.1"/>
    <property type="molecule type" value="Genomic_DNA"/>
</dbReference>
<evidence type="ECO:0000259" key="1">
    <source>
        <dbReference type="Pfam" id="PF03372"/>
    </source>
</evidence>